<dbReference type="GO" id="GO:0033179">
    <property type="term" value="C:proton-transporting V-type ATPase, V0 domain"/>
    <property type="evidence" value="ECO:0007669"/>
    <property type="project" value="InterPro"/>
</dbReference>
<gene>
    <name evidence="9" type="ORF">BWY41_01961</name>
</gene>
<dbReference type="AlphaFoldDB" id="A0A1V5SJM0"/>
<organism evidence="9">
    <name type="scientific">Candidatus Atribacter allofermentans</name>
    <dbReference type="NCBI Taxonomy" id="1852833"/>
    <lineage>
        <taxon>Bacteria</taxon>
        <taxon>Pseudomonadati</taxon>
        <taxon>Atribacterota</taxon>
        <taxon>Atribacteria</taxon>
        <taxon>Atribacterales</taxon>
        <taxon>Atribacteraceae</taxon>
        <taxon>Atribacter</taxon>
    </lineage>
</organism>
<dbReference type="PANTHER" id="PTHR11629">
    <property type="entry name" value="VACUOLAR PROTON ATPASES"/>
    <property type="match status" value="1"/>
</dbReference>
<comment type="caution">
    <text evidence="9">The sequence shown here is derived from an EMBL/GenBank/DDBJ whole genome shotgun (WGS) entry which is preliminary data.</text>
</comment>
<dbReference type="GO" id="GO:0016471">
    <property type="term" value="C:vacuolar proton-transporting V-type ATPase complex"/>
    <property type="evidence" value="ECO:0007669"/>
    <property type="project" value="TreeGrafter"/>
</dbReference>
<evidence type="ECO:0000256" key="4">
    <source>
        <dbReference type="ARBA" id="ARBA00022692"/>
    </source>
</evidence>
<dbReference type="PANTHER" id="PTHR11629:SF63">
    <property type="entry name" value="V-TYPE PROTON ATPASE SUBUNIT A"/>
    <property type="match status" value="1"/>
</dbReference>
<dbReference type="GO" id="GO:0007035">
    <property type="term" value="P:vacuolar acidification"/>
    <property type="evidence" value="ECO:0007669"/>
    <property type="project" value="TreeGrafter"/>
</dbReference>
<dbReference type="EMBL" id="MWBQ01000202">
    <property type="protein sequence ID" value="OQA54675.1"/>
    <property type="molecule type" value="Genomic_DNA"/>
</dbReference>
<keyword evidence="5 8" id="KW-1133">Transmembrane helix</keyword>
<evidence type="ECO:0000256" key="3">
    <source>
        <dbReference type="ARBA" id="ARBA00022448"/>
    </source>
</evidence>
<comment type="subcellular location">
    <subcellularLocation>
        <location evidence="1">Membrane</location>
        <topology evidence="1">Multi-pass membrane protein</topology>
    </subcellularLocation>
</comment>
<proteinExistence type="inferred from homology"/>
<dbReference type="Pfam" id="PF01496">
    <property type="entry name" value="V_ATPase_I"/>
    <property type="match status" value="1"/>
</dbReference>
<evidence type="ECO:0000256" key="7">
    <source>
        <dbReference type="ARBA" id="ARBA00023136"/>
    </source>
</evidence>
<evidence type="ECO:0000256" key="1">
    <source>
        <dbReference type="ARBA" id="ARBA00004141"/>
    </source>
</evidence>
<dbReference type="InterPro" id="IPR002490">
    <property type="entry name" value="V-ATPase_116kDa_su"/>
</dbReference>
<evidence type="ECO:0000256" key="6">
    <source>
        <dbReference type="ARBA" id="ARBA00023065"/>
    </source>
</evidence>
<feature type="transmembrane region" description="Helical" evidence="8">
    <location>
        <begin position="35"/>
        <end position="59"/>
    </location>
</feature>
<reference evidence="9" key="1">
    <citation type="submission" date="2017-02" db="EMBL/GenBank/DDBJ databases">
        <title>Delving into the versatile metabolic prowess of the omnipresent phylum Bacteroidetes.</title>
        <authorList>
            <person name="Nobu M.K."/>
            <person name="Mei R."/>
            <person name="Narihiro T."/>
            <person name="Kuroda K."/>
            <person name="Liu W.-T."/>
        </authorList>
    </citation>
    <scope>NUCLEOTIDE SEQUENCE</scope>
    <source>
        <strain evidence="9">ADurb.Bin276</strain>
    </source>
</reference>
<evidence type="ECO:0000256" key="5">
    <source>
        <dbReference type="ARBA" id="ARBA00022989"/>
    </source>
</evidence>
<keyword evidence="6" id="KW-0406">Ion transport</keyword>
<protein>
    <submittedName>
        <fullName evidence="9">V-type ATP synthase subunit I</fullName>
    </submittedName>
</protein>
<name>A0A1V5SJM0_9BACT</name>
<keyword evidence="3" id="KW-0813">Transport</keyword>
<dbReference type="GO" id="GO:0051117">
    <property type="term" value="F:ATPase binding"/>
    <property type="evidence" value="ECO:0007669"/>
    <property type="project" value="TreeGrafter"/>
</dbReference>
<evidence type="ECO:0000313" key="9">
    <source>
        <dbReference type="EMBL" id="OQA54675.1"/>
    </source>
</evidence>
<keyword evidence="7 8" id="KW-0472">Membrane</keyword>
<dbReference type="Proteomes" id="UP000485569">
    <property type="component" value="Unassembled WGS sequence"/>
</dbReference>
<keyword evidence="4 8" id="KW-0812">Transmembrane</keyword>
<comment type="similarity">
    <text evidence="2">Belongs to the V-ATPase 116 kDa subunit family.</text>
</comment>
<sequence length="96" mass="10958">MSYSRLFALGLTTTIIAMLGRTIAGLFGSSPYFGWIIWIVIFVGFTVFNILMSGLGAFVHSARLNYVEFFTKFYENGGKPFQPLQYKTKYVKFTEE</sequence>
<accession>A0A1V5SJM0</accession>
<evidence type="ECO:0000256" key="2">
    <source>
        <dbReference type="ARBA" id="ARBA00009904"/>
    </source>
</evidence>
<dbReference type="GO" id="GO:0046961">
    <property type="term" value="F:proton-transporting ATPase activity, rotational mechanism"/>
    <property type="evidence" value="ECO:0007669"/>
    <property type="project" value="InterPro"/>
</dbReference>
<evidence type="ECO:0000256" key="8">
    <source>
        <dbReference type="SAM" id="Phobius"/>
    </source>
</evidence>